<sequence>MEIKVWKQKLYHNANVRARSFRQGDEVWVKNECKPGWHPAVVERITGKLSYEVLISGQMKRKHADQLRSRSGAMDDKPTATVVNQQQEVEEQESWISEQQLREQDLRPQPEVETQSLKKRLCEEGSSVDPTEATPNTIENGQKTQTSPNKSIMIDLSCRNQCYEGQSDLASNPFAVDLTNNF</sequence>
<evidence type="ECO:0000313" key="2">
    <source>
        <dbReference type="EMBL" id="KAG8238435.1"/>
    </source>
</evidence>
<feature type="compositionally biased region" description="Basic and acidic residues" evidence="1">
    <location>
        <begin position="100"/>
        <end position="110"/>
    </location>
</feature>
<dbReference type="AlphaFoldDB" id="A0A8K0KP68"/>
<comment type="caution">
    <text evidence="2">The sequence shown here is derived from an EMBL/GenBank/DDBJ whole genome shotgun (WGS) entry which is preliminary data.</text>
</comment>
<gene>
    <name evidence="2" type="ORF">J437_LFUL002892</name>
</gene>
<evidence type="ECO:0000313" key="3">
    <source>
        <dbReference type="Proteomes" id="UP000792457"/>
    </source>
</evidence>
<reference evidence="2" key="1">
    <citation type="submission" date="2013-04" db="EMBL/GenBank/DDBJ databases">
        <authorList>
            <person name="Qu J."/>
            <person name="Murali S.C."/>
            <person name="Bandaranaike D."/>
            <person name="Bellair M."/>
            <person name="Blankenburg K."/>
            <person name="Chao H."/>
            <person name="Dinh H."/>
            <person name="Doddapaneni H."/>
            <person name="Downs B."/>
            <person name="Dugan-Rocha S."/>
            <person name="Elkadiri S."/>
            <person name="Gnanaolivu R.D."/>
            <person name="Hernandez B."/>
            <person name="Javaid M."/>
            <person name="Jayaseelan J.C."/>
            <person name="Lee S."/>
            <person name="Li M."/>
            <person name="Ming W."/>
            <person name="Munidasa M."/>
            <person name="Muniz J."/>
            <person name="Nguyen L."/>
            <person name="Ongeri F."/>
            <person name="Osuji N."/>
            <person name="Pu L.-L."/>
            <person name="Puazo M."/>
            <person name="Qu C."/>
            <person name="Quiroz J."/>
            <person name="Raj R."/>
            <person name="Weissenberger G."/>
            <person name="Xin Y."/>
            <person name="Zou X."/>
            <person name="Han Y."/>
            <person name="Richards S."/>
            <person name="Worley K."/>
            <person name="Muzny D."/>
            <person name="Gibbs R."/>
        </authorList>
    </citation>
    <scope>NUCLEOTIDE SEQUENCE</scope>
    <source>
        <strain evidence="2">Sampled in the wild</strain>
    </source>
</reference>
<dbReference type="Proteomes" id="UP000792457">
    <property type="component" value="Unassembled WGS sequence"/>
</dbReference>
<feature type="compositionally biased region" description="Polar residues" evidence="1">
    <location>
        <begin position="133"/>
        <end position="148"/>
    </location>
</feature>
<reference evidence="2" key="2">
    <citation type="submission" date="2017-10" db="EMBL/GenBank/DDBJ databases">
        <title>Ladona fulva Genome sequencing and assembly.</title>
        <authorList>
            <person name="Murali S."/>
            <person name="Richards S."/>
            <person name="Bandaranaike D."/>
            <person name="Bellair M."/>
            <person name="Blankenburg K."/>
            <person name="Chao H."/>
            <person name="Dinh H."/>
            <person name="Doddapaneni H."/>
            <person name="Dugan-Rocha S."/>
            <person name="Elkadiri S."/>
            <person name="Gnanaolivu R."/>
            <person name="Hernandez B."/>
            <person name="Skinner E."/>
            <person name="Javaid M."/>
            <person name="Lee S."/>
            <person name="Li M."/>
            <person name="Ming W."/>
            <person name="Munidasa M."/>
            <person name="Muniz J."/>
            <person name="Nguyen L."/>
            <person name="Hughes D."/>
            <person name="Osuji N."/>
            <person name="Pu L.-L."/>
            <person name="Puazo M."/>
            <person name="Qu C."/>
            <person name="Quiroz J."/>
            <person name="Raj R."/>
            <person name="Weissenberger G."/>
            <person name="Xin Y."/>
            <person name="Zou X."/>
            <person name="Han Y."/>
            <person name="Worley K."/>
            <person name="Muzny D."/>
            <person name="Gibbs R."/>
        </authorList>
    </citation>
    <scope>NUCLEOTIDE SEQUENCE</scope>
    <source>
        <strain evidence="2">Sampled in the wild</strain>
    </source>
</reference>
<organism evidence="2 3">
    <name type="scientific">Ladona fulva</name>
    <name type="common">Scarce chaser dragonfly</name>
    <name type="synonym">Libellula fulva</name>
    <dbReference type="NCBI Taxonomy" id="123851"/>
    <lineage>
        <taxon>Eukaryota</taxon>
        <taxon>Metazoa</taxon>
        <taxon>Ecdysozoa</taxon>
        <taxon>Arthropoda</taxon>
        <taxon>Hexapoda</taxon>
        <taxon>Insecta</taxon>
        <taxon>Pterygota</taxon>
        <taxon>Palaeoptera</taxon>
        <taxon>Odonata</taxon>
        <taxon>Epiprocta</taxon>
        <taxon>Anisoptera</taxon>
        <taxon>Libelluloidea</taxon>
        <taxon>Libellulidae</taxon>
        <taxon>Ladona</taxon>
    </lineage>
</organism>
<evidence type="ECO:0000256" key="1">
    <source>
        <dbReference type="SAM" id="MobiDB-lite"/>
    </source>
</evidence>
<proteinExistence type="predicted"/>
<name>A0A8K0KP68_LADFU</name>
<protein>
    <submittedName>
        <fullName evidence="2">Uncharacterized protein</fullName>
    </submittedName>
</protein>
<feature type="region of interest" description="Disordered" evidence="1">
    <location>
        <begin position="84"/>
        <end position="148"/>
    </location>
</feature>
<dbReference type="EMBL" id="KZ309354">
    <property type="protein sequence ID" value="KAG8238435.1"/>
    <property type="molecule type" value="Genomic_DNA"/>
</dbReference>
<keyword evidence="3" id="KW-1185">Reference proteome</keyword>
<dbReference type="OrthoDB" id="10058156at2759"/>
<accession>A0A8K0KP68</accession>